<dbReference type="InterPro" id="IPR008271">
    <property type="entry name" value="Ser/Thr_kinase_AS"/>
</dbReference>
<dbReference type="EMBL" id="MN739661">
    <property type="protein sequence ID" value="QHT19021.1"/>
    <property type="molecule type" value="Genomic_DNA"/>
</dbReference>
<proteinExistence type="predicted"/>
<dbReference type="SMART" id="SM00220">
    <property type="entry name" value="S_TKc"/>
    <property type="match status" value="1"/>
</dbReference>
<dbReference type="Gene3D" id="1.10.510.10">
    <property type="entry name" value="Transferase(Phosphotransferase) domain 1"/>
    <property type="match status" value="1"/>
</dbReference>
<dbReference type="GO" id="GO:0005524">
    <property type="term" value="F:ATP binding"/>
    <property type="evidence" value="ECO:0007669"/>
    <property type="project" value="InterPro"/>
</dbReference>
<dbReference type="Pfam" id="PF00069">
    <property type="entry name" value="Pkinase"/>
    <property type="match status" value="1"/>
</dbReference>
<dbReference type="InterPro" id="IPR000719">
    <property type="entry name" value="Prot_kinase_dom"/>
</dbReference>
<feature type="domain" description="Protein kinase" evidence="1">
    <location>
        <begin position="1"/>
        <end position="337"/>
    </location>
</feature>
<accession>A0A6C0DRH8</accession>
<name>A0A6C0DRH8_9ZZZZ</name>
<protein>
    <recommendedName>
        <fullName evidence="1">Protein kinase domain-containing protein</fullName>
    </recommendedName>
</protein>
<dbReference type="InterPro" id="IPR011009">
    <property type="entry name" value="Kinase-like_dom_sf"/>
</dbReference>
<dbReference type="PROSITE" id="PS50011">
    <property type="entry name" value="PROTEIN_KINASE_DOM"/>
    <property type="match status" value="1"/>
</dbReference>
<sequence>METQLINQGSYGCIYHPSLSCKSKKTNTKYITKIQRERENSDKEVRLSNVVKTIKNYKQFFGPIENSCDISISNIKDTEIKKCEFMVNEPHDKYVSNKIRYIGTETLSEYLLRIFKTSPKRFPRVVLDSYKYLLKALSLLGKTNVIHMDLKENNILLDQNTNNPIVIDFGLAFKIEDVAKTEMEIQRNVFFTYGIDYTPWCIDIAMITHITEIGSLNDIVNKEELQKIIDEYIEKNPIFQYYSESEKTDYKNKIQSHYSKWIGKTWGDFITEIKVQSIYSWDNYALAAIYYQILCDINVNREPAFVPLINIVKQILLSPPDTRMSADETILEISKIYNTVYKSSYNINQLEKKVKDPSFIETIDKNHLKTKLAILEREEKVQKILDAQ</sequence>
<evidence type="ECO:0000313" key="2">
    <source>
        <dbReference type="EMBL" id="QHT19021.1"/>
    </source>
</evidence>
<dbReference type="PROSITE" id="PS00108">
    <property type="entry name" value="PROTEIN_KINASE_ST"/>
    <property type="match status" value="1"/>
</dbReference>
<evidence type="ECO:0000259" key="1">
    <source>
        <dbReference type="PROSITE" id="PS50011"/>
    </source>
</evidence>
<reference evidence="2" key="1">
    <citation type="journal article" date="2020" name="Nature">
        <title>Giant virus diversity and host interactions through global metagenomics.</title>
        <authorList>
            <person name="Schulz F."/>
            <person name="Roux S."/>
            <person name="Paez-Espino D."/>
            <person name="Jungbluth S."/>
            <person name="Walsh D.A."/>
            <person name="Denef V.J."/>
            <person name="McMahon K.D."/>
            <person name="Konstantinidis K.T."/>
            <person name="Eloe-Fadrosh E.A."/>
            <person name="Kyrpides N.C."/>
            <person name="Woyke T."/>
        </authorList>
    </citation>
    <scope>NUCLEOTIDE SEQUENCE</scope>
    <source>
        <strain evidence="2">GVMAG-M-3300023174-49</strain>
    </source>
</reference>
<dbReference type="AlphaFoldDB" id="A0A6C0DRH8"/>
<dbReference type="GO" id="GO:0004672">
    <property type="term" value="F:protein kinase activity"/>
    <property type="evidence" value="ECO:0007669"/>
    <property type="project" value="InterPro"/>
</dbReference>
<organism evidence="2">
    <name type="scientific">viral metagenome</name>
    <dbReference type="NCBI Taxonomy" id="1070528"/>
    <lineage>
        <taxon>unclassified sequences</taxon>
        <taxon>metagenomes</taxon>
        <taxon>organismal metagenomes</taxon>
    </lineage>
</organism>
<dbReference type="SUPFAM" id="SSF56112">
    <property type="entry name" value="Protein kinase-like (PK-like)"/>
    <property type="match status" value="1"/>
</dbReference>